<evidence type="ECO:0000313" key="3">
    <source>
        <dbReference type="Proteomes" id="UP000028725"/>
    </source>
</evidence>
<evidence type="ECO:0000313" key="2">
    <source>
        <dbReference type="EMBL" id="KFE68281.1"/>
    </source>
</evidence>
<protein>
    <submittedName>
        <fullName evidence="2">Histone acetyltransferase HPA2</fullName>
    </submittedName>
</protein>
<keyword evidence="3" id="KW-1185">Reference proteome</keyword>
<sequence>MIRIIPATQPSEVAQVKALVLEYVEGLGLDLSFQDIEAELHEFPGEYAPPEGRLLLAMSGEEAAGCVGLRPLEPDVCEMKRLYVQPRYRGHGLGAQLARAVITEARAMGYAAMRLDTLPSMTSAIGMYRELGFQLIVPYYRNPIEGALFFELKL</sequence>
<dbReference type="InterPro" id="IPR052777">
    <property type="entry name" value="Acetyltransferase_Enz"/>
</dbReference>
<dbReference type="GO" id="GO:0016747">
    <property type="term" value="F:acyltransferase activity, transferring groups other than amino-acyl groups"/>
    <property type="evidence" value="ECO:0007669"/>
    <property type="project" value="InterPro"/>
</dbReference>
<name>A0A085WKR8_9BACT</name>
<dbReference type="Pfam" id="PF00583">
    <property type="entry name" value="Acetyltransf_1"/>
    <property type="match status" value="1"/>
</dbReference>
<dbReference type="EMBL" id="JMCB01000006">
    <property type="protein sequence ID" value="KFE68281.1"/>
    <property type="molecule type" value="Genomic_DNA"/>
</dbReference>
<keyword evidence="2" id="KW-0808">Transferase</keyword>
<reference evidence="2 3" key="1">
    <citation type="submission" date="2014-04" db="EMBL/GenBank/DDBJ databases">
        <title>Genome assembly of Hyalangium minutum DSM 14724.</title>
        <authorList>
            <person name="Sharma G."/>
            <person name="Subramanian S."/>
        </authorList>
    </citation>
    <scope>NUCLEOTIDE SEQUENCE [LARGE SCALE GENOMIC DNA]</scope>
    <source>
        <strain evidence="2 3">DSM 14724</strain>
    </source>
</reference>
<dbReference type="InterPro" id="IPR000182">
    <property type="entry name" value="GNAT_dom"/>
</dbReference>
<comment type="caution">
    <text evidence="2">The sequence shown here is derived from an EMBL/GenBank/DDBJ whole genome shotgun (WGS) entry which is preliminary data.</text>
</comment>
<accession>A0A085WKR8</accession>
<dbReference type="SUPFAM" id="SSF55729">
    <property type="entry name" value="Acyl-CoA N-acyltransferases (Nat)"/>
    <property type="match status" value="1"/>
</dbReference>
<dbReference type="AlphaFoldDB" id="A0A085WKR8"/>
<proteinExistence type="predicted"/>
<dbReference type="PROSITE" id="PS51186">
    <property type="entry name" value="GNAT"/>
    <property type="match status" value="1"/>
</dbReference>
<evidence type="ECO:0000259" key="1">
    <source>
        <dbReference type="PROSITE" id="PS51186"/>
    </source>
</evidence>
<dbReference type="InterPro" id="IPR016181">
    <property type="entry name" value="Acyl_CoA_acyltransferase"/>
</dbReference>
<dbReference type="Gene3D" id="3.40.630.30">
    <property type="match status" value="1"/>
</dbReference>
<organism evidence="2 3">
    <name type="scientific">Hyalangium minutum</name>
    <dbReference type="NCBI Taxonomy" id="394096"/>
    <lineage>
        <taxon>Bacteria</taxon>
        <taxon>Pseudomonadati</taxon>
        <taxon>Myxococcota</taxon>
        <taxon>Myxococcia</taxon>
        <taxon>Myxococcales</taxon>
        <taxon>Cystobacterineae</taxon>
        <taxon>Archangiaceae</taxon>
        <taxon>Hyalangium</taxon>
    </lineage>
</organism>
<dbReference type="STRING" id="394096.DB31_7518"/>
<gene>
    <name evidence="2" type="ORF">DB31_7518</name>
</gene>
<dbReference type="CDD" id="cd04301">
    <property type="entry name" value="NAT_SF"/>
    <property type="match status" value="1"/>
</dbReference>
<feature type="domain" description="N-acetyltransferase" evidence="1">
    <location>
        <begin position="2"/>
        <end position="154"/>
    </location>
</feature>
<dbReference type="Proteomes" id="UP000028725">
    <property type="component" value="Unassembled WGS sequence"/>
</dbReference>
<dbReference type="OrthoDB" id="2436196at2"/>
<dbReference type="PANTHER" id="PTHR43305:SF1">
    <property type="entry name" value="FAMILY N-ACETYLTRANSFERASE, PUTATIVE (AFU_ORTHOLOGUE AFUA_2G01380)-RELATED"/>
    <property type="match status" value="1"/>
</dbReference>
<dbReference type="PANTHER" id="PTHR43305">
    <property type="entry name" value="FAMILY N-ACETYLTRANSFERASE, PUTATIVE (AFU_ORTHOLOGUE AFUA_2G01380)-RELATED"/>
    <property type="match status" value="1"/>
</dbReference>